<dbReference type="InterPro" id="IPR036226">
    <property type="entry name" value="LipOase_C_sf"/>
</dbReference>
<gene>
    <name evidence="7" type="ORF">Csa_4G287010</name>
</gene>
<keyword evidence="8" id="KW-1185">Reference proteome</keyword>
<reference evidence="7 8" key="2">
    <citation type="journal article" date="2009" name="PLoS ONE">
        <title>An integrated genetic and cytogenetic map of the cucumber genome.</title>
        <authorList>
            <person name="Ren Y."/>
            <person name="Zhang Z."/>
            <person name="Liu J."/>
            <person name="Staub J.E."/>
            <person name="Han Y."/>
            <person name="Cheng Z."/>
            <person name="Li X."/>
            <person name="Lu J."/>
            <person name="Miao H."/>
            <person name="Kang H."/>
            <person name="Xie B."/>
            <person name="Gu X."/>
            <person name="Wang X."/>
            <person name="Du Y."/>
            <person name="Jin W."/>
            <person name="Huang S."/>
        </authorList>
    </citation>
    <scope>NUCLEOTIDE SEQUENCE [LARGE SCALE GENOMIC DNA]</scope>
    <source>
        <strain evidence="8">cv. 9930</strain>
    </source>
</reference>
<evidence type="ECO:0000256" key="2">
    <source>
        <dbReference type="ARBA" id="ARBA00022964"/>
    </source>
</evidence>
<dbReference type="GO" id="GO:0046872">
    <property type="term" value="F:metal ion binding"/>
    <property type="evidence" value="ECO:0007669"/>
    <property type="project" value="UniProtKB-KW"/>
</dbReference>
<dbReference type="AlphaFoldDB" id="A0A0A0KX70"/>
<evidence type="ECO:0000313" key="8">
    <source>
        <dbReference type="Proteomes" id="UP000029981"/>
    </source>
</evidence>
<reference evidence="7 8" key="4">
    <citation type="journal article" date="2011" name="BMC Genomics">
        <title>RNA-Seq improves annotation of protein-coding genes in the cucumber genome.</title>
        <authorList>
            <person name="Li Z."/>
            <person name="Zhang Z."/>
            <person name="Yan P."/>
            <person name="Huang S."/>
            <person name="Fei Z."/>
            <person name="Lin K."/>
        </authorList>
    </citation>
    <scope>NUCLEOTIDE SEQUENCE [LARGE SCALE GENOMIC DNA]</scope>
    <source>
        <strain evidence="8">cv. 9930</strain>
    </source>
</reference>
<dbReference type="PANTHER" id="PTHR11771">
    <property type="entry name" value="LIPOXYGENASE"/>
    <property type="match status" value="1"/>
</dbReference>
<feature type="coiled-coil region" evidence="4">
    <location>
        <begin position="74"/>
        <end position="101"/>
    </location>
</feature>
<keyword evidence="5" id="KW-1133">Transmembrane helix</keyword>
<proteinExistence type="predicted"/>
<dbReference type="GO" id="GO:0016702">
    <property type="term" value="F:oxidoreductase activity, acting on single donors with incorporation of molecular oxygen, incorporation of two atoms of oxygen"/>
    <property type="evidence" value="ECO:0007669"/>
    <property type="project" value="InterPro"/>
</dbReference>
<keyword evidence="5" id="KW-0472">Membrane</keyword>
<dbReference type="Gene3D" id="1.20.245.10">
    <property type="entry name" value="Lipoxygenase-1, Domain 5"/>
    <property type="match status" value="1"/>
</dbReference>
<keyword evidence="2" id="KW-0223">Dioxygenase</keyword>
<name>A0A0A0KX70_CUCSA</name>
<accession>A0A0A0KX70</accession>
<dbReference type="EMBL" id="CM002925">
    <property type="protein sequence ID" value="KGN54128.1"/>
    <property type="molecule type" value="Genomic_DNA"/>
</dbReference>
<dbReference type="GO" id="GO:0034440">
    <property type="term" value="P:lipid oxidation"/>
    <property type="evidence" value="ECO:0007669"/>
    <property type="project" value="InterPro"/>
</dbReference>
<evidence type="ECO:0000256" key="3">
    <source>
        <dbReference type="ARBA" id="ARBA00023002"/>
    </source>
</evidence>
<evidence type="ECO:0000313" key="7">
    <source>
        <dbReference type="EMBL" id="KGN54128.1"/>
    </source>
</evidence>
<dbReference type="Pfam" id="PF00305">
    <property type="entry name" value="Lipoxygenase"/>
    <property type="match status" value="1"/>
</dbReference>
<dbReference type="Proteomes" id="UP000029981">
    <property type="component" value="Chromosome 4"/>
</dbReference>
<dbReference type="STRING" id="3659.A0A0A0KX70"/>
<dbReference type="InterPro" id="IPR000907">
    <property type="entry name" value="LipOase"/>
</dbReference>
<evidence type="ECO:0000256" key="4">
    <source>
        <dbReference type="SAM" id="Coils"/>
    </source>
</evidence>
<dbReference type="PROSITE" id="PS51393">
    <property type="entry name" value="LIPOXYGENASE_3"/>
    <property type="match status" value="1"/>
</dbReference>
<feature type="domain" description="Lipoxygenase" evidence="6">
    <location>
        <begin position="1"/>
        <end position="130"/>
    </location>
</feature>
<feature type="transmembrane region" description="Helical" evidence="5">
    <location>
        <begin position="31"/>
        <end position="51"/>
    </location>
</feature>
<evidence type="ECO:0000256" key="1">
    <source>
        <dbReference type="ARBA" id="ARBA00022723"/>
    </source>
</evidence>
<sequence>MNILNNGKKFSHQVLIQPICGYGGLRKPMSFLTILAFINLLFTGMYVYIYIHTLIHAREWRKEKEIQKSISKAFEKFKANLTDLEKKIDELNQNKDLKNRYGAAIIPYEAMKPRSKPGITGSGVPYSVSI</sequence>
<organism evidence="7 8">
    <name type="scientific">Cucumis sativus</name>
    <name type="common">Cucumber</name>
    <dbReference type="NCBI Taxonomy" id="3659"/>
    <lineage>
        <taxon>Eukaryota</taxon>
        <taxon>Viridiplantae</taxon>
        <taxon>Streptophyta</taxon>
        <taxon>Embryophyta</taxon>
        <taxon>Tracheophyta</taxon>
        <taxon>Spermatophyta</taxon>
        <taxon>Magnoliopsida</taxon>
        <taxon>eudicotyledons</taxon>
        <taxon>Gunneridae</taxon>
        <taxon>Pentapetalae</taxon>
        <taxon>rosids</taxon>
        <taxon>fabids</taxon>
        <taxon>Cucurbitales</taxon>
        <taxon>Cucurbitaceae</taxon>
        <taxon>Benincaseae</taxon>
        <taxon>Cucumis</taxon>
    </lineage>
</organism>
<dbReference type="Gramene" id="KGN54128">
    <property type="protein sequence ID" value="KGN54128"/>
    <property type="gene ID" value="Csa_4G287010"/>
</dbReference>
<keyword evidence="4" id="KW-0175">Coiled coil</keyword>
<keyword evidence="5" id="KW-0812">Transmembrane</keyword>
<evidence type="ECO:0000256" key="5">
    <source>
        <dbReference type="SAM" id="Phobius"/>
    </source>
</evidence>
<keyword evidence="1" id="KW-0479">Metal-binding</keyword>
<reference evidence="7 8" key="1">
    <citation type="journal article" date="2009" name="Nat. Genet.">
        <title>The genome of the cucumber, Cucumis sativus L.</title>
        <authorList>
            <person name="Huang S."/>
            <person name="Li R."/>
            <person name="Zhang Z."/>
            <person name="Li L."/>
            <person name="Gu X."/>
            <person name="Fan W."/>
            <person name="Lucas W.J."/>
            <person name="Wang X."/>
            <person name="Xie B."/>
            <person name="Ni P."/>
            <person name="Ren Y."/>
            <person name="Zhu H."/>
            <person name="Li J."/>
            <person name="Lin K."/>
            <person name="Jin W."/>
            <person name="Fei Z."/>
            <person name="Li G."/>
            <person name="Staub J."/>
            <person name="Kilian A."/>
            <person name="van der Vossen E.A."/>
            <person name="Wu Y."/>
            <person name="Guo J."/>
            <person name="He J."/>
            <person name="Jia Z."/>
            <person name="Ren Y."/>
            <person name="Tian G."/>
            <person name="Lu Y."/>
            <person name="Ruan J."/>
            <person name="Qian W."/>
            <person name="Wang M."/>
            <person name="Huang Q."/>
            <person name="Li B."/>
            <person name="Xuan Z."/>
            <person name="Cao J."/>
            <person name="Asan"/>
            <person name="Wu Z."/>
            <person name="Zhang J."/>
            <person name="Cai Q."/>
            <person name="Bai Y."/>
            <person name="Zhao B."/>
            <person name="Han Y."/>
            <person name="Li Y."/>
            <person name="Li X."/>
            <person name="Wang S."/>
            <person name="Shi Q."/>
            <person name="Liu S."/>
            <person name="Cho W.K."/>
            <person name="Kim J.Y."/>
            <person name="Xu Y."/>
            <person name="Heller-Uszynska K."/>
            <person name="Miao H."/>
            <person name="Cheng Z."/>
            <person name="Zhang S."/>
            <person name="Wu J."/>
            <person name="Yang Y."/>
            <person name="Kang H."/>
            <person name="Li M."/>
            <person name="Liang H."/>
            <person name="Ren X."/>
            <person name="Shi Z."/>
            <person name="Wen M."/>
            <person name="Jian M."/>
            <person name="Yang H."/>
            <person name="Zhang G."/>
            <person name="Yang Z."/>
            <person name="Chen R."/>
            <person name="Liu S."/>
            <person name="Li J."/>
            <person name="Ma L."/>
            <person name="Liu H."/>
            <person name="Zhou Y."/>
            <person name="Zhao J."/>
            <person name="Fang X."/>
            <person name="Li G."/>
            <person name="Fang L."/>
            <person name="Li Y."/>
            <person name="Liu D."/>
            <person name="Zheng H."/>
            <person name="Zhang Y."/>
            <person name="Qin N."/>
            <person name="Li Z."/>
            <person name="Yang G."/>
            <person name="Yang S."/>
            <person name="Bolund L."/>
            <person name="Kristiansen K."/>
            <person name="Zheng H."/>
            <person name="Li S."/>
            <person name="Zhang X."/>
            <person name="Yang H."/>
            <person name="Wang J."/>
            <person name="Sun R."/>
            <person name="Zhang B."/>
            <person name="Jiang S."/>
            <person name="Wang J."/>
            <person name="Du Y."/>
            <person name="Li S."/>
        </authorList>
    </citation>
    <scope>NUCLEOTIDE SEQUENCE [LARGE SCALE GENOMIC DNA]</scope>
    <source>
        <strain evidence="8">cv. 9930</strain>
    </source>
</reference>
<dbReference type="InterPro" id="IPR013819">
    <property type="entry name" value="LipOase_C"/>
</dbReference>
<keyword evidence="3" id="KW-0560">Oxidoreductase</keyword>
<reference evidence="7 8" key="3">
    <citation type="journal article" date="2010" name="BMC Genomics">
        <title>Transcriptome sequencing and comparative analysis of cucumber flowers with different sex types.</title>
        <authorList>
            <person name="Guo S."/>
            <person name="Zheng Y."/>
            <person name="Joung J.G."/>
            <person name="Liu S."/>
            <person name="Zhang Z."/>
            <person name="Crasta O.R."/>
            <person name="Sobral B.W."/>
            <person name="Xu Y."/>
            <person name="Huang S."/>
            <person name="Fei Z."/>
        </authorList>
    </citation>
    <scope>NUCLEOTIDE SEQUENCE [LARGE SCALE GENOMIC DNA]</scope>
    <source>
        <strain evidence="8">cv. 9930</strain>
    </source>
</reference>
<evidence type="ECO:0000259" key="6">
    <source>
        <dbReference type="PROSITE" id="PS51393"/>
    </source>
</evidence>
<protein>
    <recommendedName>
        <fullName evidence="6">Lipoxygenase domain-containing protein</fullName>
    </recommendedName>
</protein>
<dbReference type="SUPFAM" id="SSF48484">
    <property type="entry name" value="Lipoxigenase"/>
    <property type="match status" value="1"/>
</dbReference>